<name>A0A9J5XIG0_SOLCO</name>
<organism evidence="1 2">
    <name type="scientific">Solanum commersonii</name>
    <name type="common">Commerson's wild potato</name>
    <name type="synonym">Commerson's nightshade</name>
    <dbReference type="NCBI Taxonomy" id="4109"/>
    <lineage>
        <taxon>Eukaryota</taxon>
        <taxon>Viridiplantae</taxon>
        <taxon>Streptophyta</taxon>
        <taxon>Embryophyta</taxon>
        <taxon>Tracheophyta</taxon>
        <taxon>Spermatophyta</taxon>
        <taxon>Magnoliopsida</taxon>
        <taxon>eudicotyledons</taxon>
        <taxon>Gunneridae</taxon>
        <taxon>Pentapetalae</taxon>
        <taxon>asterids</taxon>
        <taxon>lamiids</taxon>
        <taxon>Solanales</taxon>
        <taxon>Solanaceae</taxon>
        <taxon>Solanoideae</taxon>
        <taxon>Solaneae</taxon>
        <taxon>Solanum</taxon>
    </lineage>
</organism>
<evidence type="ECO:0000313" key="2">
    <source>
        <dbReference type="Proteomes" id="UP000824120"/>
    </source>
</evidence>
<gene>
    <name evidence="1" type="ORF">H5410_047967</name>
</gene>
<accession>A0A9J5XIG0</accession>
<evidence type="ECO:0000313" key="1">
    <source>
        <dbReference type="EMBL" id="KAG5587533.1"/>
    </source>
</evidence>
<keyword evidence="2" id="KW-1185">Reference proteome</keyword>
<sequence>MEPTDMFIWNLSIRRLIIATHMVLDMTNFPAIFVGLNTWVDWYIVSFDFANEIWGMVEKPCSCEGVSHSYLHDIGVGVGFVTSYGQSIRVLYSKSIKTGWTIPGVVPGTNECHIPGPVRCPR</sequence>
<protein>
    <submittedName>
        <fullName evidence="1">Uncharacterized protein</fullName>
    </submittedName>
</protein>
<dbReference type="Proteomes" id="UP000824120">
    <property type="component" value="Chromosome 9"/>
</dbReference>
<dbReference type="AlphaFoldDB" id="A0A9J5XIG0"/>
<dbReference type="EMBL" id="JACXVP010000009">
    <property type="protein sequence ID" value="KAG5587533.1"/>
    <property type="molecule type" value="Genomic_DNA"/>
</dbReference>
<proteinExistence type="predicted"/>
<reference evidence="1 2" key="1">
    <citation type="submission" date="2020-09" db="EMBL/GenBank/DDBJ databases">
        <title>De no assembly of potato wild relative species, Solanum commersonii.</title>
        <authorList>
            <person name="Cho K."/>
        </authorList>
    </citation>
    <scope>NUCLEOTIDE SEQUENCE [LARGE SCALE GENOMIC DNA]</scope>
    <source>
        <strain evidence="1">LZ3.2</strain>
        <tissue evidence="1">Leaf</tissue>
    </source>
</reference>
<comment type="caution">
    <text evidence="1">The sequence shown here is derived from an EMBL/GenBank/DDBJ whole genome shotgun (WGS) entry which is preliminary data.</text>
</comment>